<evidence type="ECO:0000313" key="5">
    <source>
        <dbReference type="Proteomes" id="UP000547674"/>
    </source>
</evidence>
<gene>
    <name evidence="4" type="ORF">HKN21_05370</name>
</gene>
<keyword evidence="1" id="KW-0547">Nucleotide-binding</keyword>
<sequence length="86" mass="9549">MPDVSKTKRSLSLKAPAKLNLGLEVVRKRPDGFHDIRTIFQAIHLYDFLTLSPNPRGAIELEVTGPVSVDGKLEDNLVTRAALRLQ</sequence>
<reference evidence="4 5" key="1">
    <citation type="submission" date="2020-03" db="EMBL/GenBank/DDBJ databases">
        <title>Metabolic flexibility allows generalist bacteria to become dominant in a frequently disturbed ecosystem.</title>
        <authorList>
            <person name="Chen Y.-J."/>
            <person name="Leung P.M."/>
            <person name="Bay S.K."/>
            <person name="Hugenholtz P."/>
            <person name="Kessler A.J."/>
            <person name="Shelley G."/>
            <person name="Waite D.W."/>
            <person name="Cook P.L."/>
            <person name="Greening C."/>
        </authorList>
    </citation>
    <scope>NUCLEOTIDE SEQUENCE [LARGE SCALE GENOMIC DNA]</scope>
    <source>
        <strain evidence="4">SS_bin_28</strain>
    </source>
</reference>
<dbReference type="SUPFAM" id="SSF54211">
    <property type="entry name" value="Ribosomal protein S5 domain 2-like"/>
    <property type="match status" value="1"/>
</dbReference>
<protein>
    <recommendedName>
        <fullName evidence="6">4-(Cytidine 5'-diphospho)-2-C-methyl-D-erythritol kinase</fullName>
    </recommendedName>
</protein>
<name>A0A7Y2H1M9_UNCEI</name>
<dbReference type="PANTHER" id="PTHR43527">
    <property type="entry name" value="4-DIPHOSPHOCYTIDYL-2-C-METHYL-D-ERYTHRITOL KINASE, CHLOROPLASTIC"/>
    <property type="match status" value="1"/>
</dbReference>
<keyword evidence="2" id="KW-0418">Kinase</keyword>
<proteinExistence type="predicted"/>
<dbReference type="InterPro" id="IPR020568">
    <property type="entry name" value="Ribosomal_Su5_D2-typ_SF"/>
</dbReference>
<dbReference type="GO" id="GO:0050515">
    <property type="term" value="F:4-(cytidine 5'-diphospho)-2-C-methyl-D-erythritol kinase activity"/>
    <property type="evidence" value="ECO:0007669"/>
    <property type="project" value="TreeGrafter"/>
</dbReference>
<dbReference type="PANTHER" id="PTHR43527:SF2">
    <property type="entry name" value="4-DIPHOSPHOCYTIDYL-2-C-METHYL-D-ERYTHRITOL KINASE, CHLOROPLASTIC"/>
    <property type="match status" value="1"/>
</dbReference>
<evidence type="ECO:0000256" key="1">
    <source>
        <dbReference type="ARBA" id="ARBA00022741"/>
    </source>
</evidence>
<keyword evidence="2" id="KW-0808">Transferase</keyword>
<evidence type="ECO:0008006" key="6">
    <source>
        <dbReference type="Google" id="ProtNLM"/>
    </source>
</evidence>
<dbReference type="GO" id="GO:0005524">
    <property type="term" value="F:ATP binding"/>
    <property type="evidence" value="ECO:0007669"/>
    <property type="project" value="UniProtKB-KW"/>
</dbReference>
<dbReference type="Proteomes" id="UP000547674">
    <property type="component" value="Unassembled WGS sequence"/>
</dbReference>
<keyword evidence="3" id="KW-0067">ATP-binding</keyword>
<dbReference type="AlphaFoldDB" id="A0A7Y2H1M9"/>
<organism evidence="4 5">
    <name type="scientific">Eiseniibacteriota bacterium</name>
    <dbReference type="NCBI Taxonomy" id="2212470"/>
    <lineage>
        <taxon>Bacteria</taxon>
        <taxon>Candidatus Eiseniibacteriota</taxon>
    </lineage>
</organism>
<dbReference type="EMBL" id="JABDJR010000204">
    <property type="protein sequence ID" value="NNF06170.1"/>
    <property type="molecule type" value="Genomic_DNA"/>
</dbReference>
<dbReference type="InterPro" id="IPR014721">
    <property type="entry name" value="Ribsml_uS5_D2-typ_fold_subgr"/>
</dbReference>
<accession>A0A7Y2H1M9</accession>
<feature type="non-terminal residue" evidence="4">
    <location>
        <position position="86"/>
    </location>
</feature>
<comment type="caution">
    <text evidence="4">The sequence shown here is derived from an EMBL/GenBank/DDBJ whole genome shotgun (WGS) entry which is preliminary data.</text>
</comment>
<evidence type="ECO:0000256" key="3">
    <source>
        <dbReference type="ARBA" id="ARBA00022840"/>
    </source>
</evidence>
<dbReference type="Gene3D" id="3.30.230.10">
    <property type="match status" value="1"/>
</dbReference>
<evidence type="ECO:0000256" key="2">
    <source>
        <dbReference type="ARBA" id="ARBA00022777"/>
    </source>
</evidence>
<evidence type="ECO:0000313" key="4">
    <source>
        <dbReference type="EMBL" id="NNF06170.1"/>
    </source>
</evidence>